<dbReference type="InterPro" id="IPR000792">
    <property type="entry name" value="Tscrpt_reg_LuxR_C"/>
</dbReference>
<dbReference type="SUPFAM" id="SSF46894">
    <property type="entry name" value="C-terminal effector domain of the bipartite response regulators"/>
    <property type="match status" value="1"/>
</dbReference>
<dbReference type="SUPFAM" id="SSF48452">
    <property type="entry name" value="TPR-like"/>
    <property type="match status" value="1"/>
</dbReference>
<proteinExistence type="predicted"/>
<dbReference type="Pfam" id="PF00196">
    <property type="entry name" value="GerE"/>
    <property type="match status" value="1"/>
</dbReference>
<gene>
    <name evidence="2" type="ORF">GCM10007368_26860</name>
</gene>
<dbReference type="EMBL" id="BMDG01000009">
    <property type="protein sequence ID" value="GGI09574.1"/>
    <property type="molecule type" value="Genomic_DNA"/>
</dbReference>
<dbReference type="Gene3D" id="1.10.10.10">
    <property type="entry name" value="Winged helix-like DNA-binding domain superfamily/Winged helix DNA-binding domain"/>
    <property type="match status" value="1"/>
</dbReference>
<accession>A0ABQ2B921</accession>
<sequence length="749" mass="81559">MSHEPGTARVSAELDHRLLEAKFAVPRPRPGTVSRARLVDAARASRRRVVGVTAPAGYGKSTLLAEWAARDDRPVAWVTLDRADDSPLPLLVVLASAFSRIDPRYPDLSEDMVGPDAAALARAAPRLASALRTGTRPFLLVLDDLHEIRSPACHDVLGVVLAGVPTGSQLVAASRAEQPHLPRLRASGDALELTAVDLVLDVAGTERVFEASHVPVSREVAAAVTERTEGWPAGVYLASLVARHRDPRELPVTGADPYIADYLQRETFRRLPASMRRFLRRSAVLDTLSGPLCEVVTGEGSSRRLLRRLEASSLFLVPLDRSRELYRYHALFREFLLGELEDAEPGLADTLRVRAADWFEAHGSPEQAVEHLLATPEHDRCVRLVTRIVAANFQAGRITTVERWLHALGDDAVSGYPPLVVLAGYVAVYEGHTLEAERWGAVADAASFDGETVDGSASFTSARAMFRALRCPDGPQRMIDDARLALGQEPVWSPWRDTALTLAGDALLLAGDVVGATRYLEDAVATARALRNTDTLVFSQSLLAQLDMDHDRWDLAAERVRQALGAVAAHRMDDYATSALGYAAGARLALHRGDVDEARRRLTQGMRARAFCTYAFPTLAVRVRLQLARASWSTGDVAAVRHLLREVDDVLLHRPALGSLVDEAHDLRKAFGTDEHLPVHGSPGAPLTPAELRLLPYLQTHLTIREIGERLFVTRNTASSQVGSIYRKLGTTSRSGAVDRALAMGLLGS</sequence>
<dbReference type="SUPFAM" id="SSF52540">
    <property type="entry name" value="P-loop containing nucleoside triphosphate hydrolases"/>
    <property type="match status" value="1"/>
</dbReference>
<comment type="caution">
    <text evidence="2">The sequence shown here is derived from an EMBL/GenBank/DDBJ whole genome shotgun (WGS) entry which is preliminary data.</text>
</comment>
<dbReference type="InterPro" id="IPR036388">
    <property type="entry name" value="WH-like_DNA-bd_sf"/>
</dbReference>
<dbReference type="InterPro" id="IPR059106">
    <property type="entry name" value="WHD_MalT"/>
</dbReference>
<dbReference type="InterPro" id="IPR011990">
    <property type="entry name" value="TPR-like_helical_dom_sf"/>
</dbReference>
<dbReference type="Pfam" id="PF13191">
    <property type="entry name" value="AAA_16"/>
    <property type="match status" value="1"/>
</dbReference>
<keyword evidence="3" id="KW-1185">Reference proteome</keyword>
<dbReference type="Gene3D" id="3.40.50.300">
    <property type="entry name" value="P-loop containing nucleotide triphosphate hydrolases"/>
    <property type="match status" value="1"/>
</dbReference>
<evidence type="ECO:0000313" key="3">
    <source>
        <dbReference type="Proteomes" id="UP000632535"/>
    </source>
</evidence>
<feature type="domain" description="HTH luxR-type" evidence="1">
    <location>
        <begin position="680"/>
        <end position="745"/>
    </location>
</feature>
<dbReference type="PROSITE" id="PS50043">
    <property type="entry name" value="HTH_LUXR_2"/>
    <property type="match status" value="1"/>
</dbReference>
<evidence type="ECO:0000259" key="1">
    <source>
        <dbReference type="PROSITE" id="PS50043"/>
    </source>
</evidence>
<dbReference type="SMART" id="SM00421">
    <property type="entry name" value="HTH_LUXR"/>
    <property type="match status" value="1"/>
</dbReference>
<dbReference type="Pfam" id="PF25873">
    <property type="entry name" value="WHD_MalT"/>
    <property type="match status" value="1"/>
</dbReference>
<reference evidence="3" key="1">
    <citation type="journal article" date="2019" name="Int. J. Syst. Evol. Microbiol.">
        <title>The Global Catalogue of Microorganisms (GCM) 10K type strain sequencing project: providing services to taxonomists for standard genome sequencing and annotation.</title>
        <authorList>
            <consortium name="The Broad Institute Genomics Platform"/>
            <consortium name="The Broad Institute Genome Sequencing Center for Infectious Disease"/>
            <person name="Wu L."/>
            <person name="Ma J."/>
        </authorList>
    </citation>
    <scope>NUCLEOTIDE SEQUENCE [LARGE SCALE GENOMIC DNA]</scope>
    <source>
        <strain evidence="3">CCM 8653</strain>
    </source>
</reference>
<dbReference type="RefSeq" id="WP_188524232.1">
    <property type="nucleotide sequence ID" value="NZ_BMDG01000009.1"/>
</dbReference>
<name>A0ABQ2B921_9MICO</name>
<evidence type="ECO:0000313" key="2">
    <source>
        <dbReference type="EMBL" id="GGI09574.1"/>
    </source>
</evidence>
<protein>
    <submittedName>
        <fullName evidence="2">Helix-turn-helix transcriptional regulator</fullName>
    </submittedName>
</protein>
<organism evidence="2 3">
    <name type="scientific">Isoptericola cucumis</name>
    <dbReference type="NCBI Taxonomy" id="1776856"/>
    <lineage>
        <taxon>Bacteria</taxon>
        <taxon>Bacillati</taxon>
        <taxon>Actinomycetota</taxon>
        <taxon>Actinomycetes</taxon>
        <taxon>Micrococcales</taxon>
        <taxon>Promicromonosporaceae</taxon>
        <taxon>Isoptericola</taxon>
    </lineage>
</organism>
<dbReference type="InterPro" id="IPR027417">
    <property type="entry name" value="P-loop_NTPase"/>
</dbReference>
<dbReference type="Gene3D" id="1.25.40.10">
    <property type="entry name" value="Tetratricopeptide repeat domain"/>
    <property type="match status" value="1"/>
</dbReference>
<dbReference type="InterPro" id="IPR016032">
    <property type="entry name" value="Sig_transdc_resp-reg_C-effctor"/>
</dbReference>
<dbReference type="InterPro" id="IPR041664">
    <property type="entry name" value="AAA_16"/>
</dbReference>
<dbReference type="Proteomes" id="UP000632535">
    <property type="component" value="Unassembled WGS sequence"/>
</dbReference>